<protein>
    <submittedName>
        <fullName evidence="1">Uncharacterized protein</fullName>
    </submittedName>
</protein>
<accession>A0A409WZ86</accession>
<reference evidence="1 2" key="1">
    <citation type="journal article" date="2018" name="Evol. Lett.">
        <title>Horizontal gene cluster transfer increased hallucinogenic mushroom diversity.</title>
        <authorList>
            <person name="Reynolds H.T."/>
            <person name="Vijayakumar V."/>
            <person name="Gluck-Thaler E."/>
            <person name="Korotkin H.B."/>
            <person name="Matheny P.B."/>
            <person name="Slot J.C."/>
        </authorList>
    </citation>
    <scope>NUCLEOTIDE SEQUENCE [LARGE SCALE GENOMIC DNA]</scope>
    <source>
        <strain evidence="1 2">2631</strain>
    </source>
</reference>
<evidence type="ECO:0000313" key="1">
    <source>
        <dbReference type="EMBL" id="PPQ83771.1"/>
    </source>
</evidence>
<sequence length="231" mass="26240">MSSSQQASSVPESEPLQVNKTHAILADNVNIDGWYLDKAEVKTTHTLHAGSEVIILAYKEKRTTTRVSTGVYGPEVEYEYALTAELPEKAWKTFLGVGFTIEEQRIPHTALSLIPTSHRTKSTPKSLGEMRRDAFWTENEFAYVRKEIAIKVGRNSPTGLKILNLGDCVKIRSSATTIRNRGRVPEELTDHNFNIAAYDFQFTEPEIRIPTWTSYVYHTARIFEETFIVEE</sequence>
<gene>
    <name evidence="1" type="ORF">CVT25_000120</name>
</gene>
<dbReference type="Proteomes" id="UP000283269">
    <property type="component" value="Unassembled WGS sequence"/>
</dbReference>
<dbReference type="InParanoid" id="A0A409WZ86"/>
<evidence type="ECO:0000313" key="2">
    <source>
        <dbReference type="Proteomes" id="UP000283269"/>
    </source>
</evidence>
<name>A0A409WZ86_PSICY</name>
<dbReference type="EMBL" id="NHYD01002975">
    <property type="protein sequence ID" value="PPQ83771.1"/>
    <property type="molecule type" value="Genomic_DNA"/>
</dbReference>
<dbReference type="AlphaFoldDB" id="A0A409WZ86"/>
<organism evidence="1 2">
    <name type="scientific">Psilocybe cyanescens</name>
    <dbReference type="NCBI Taxonomy" id="93625"/>
    <lineage>
        <taxon>Eukaryota</taxon>
        <taxon>Fungi</taxon>
        <taxon>Dikarya</taxon>
        <taxon>Basidiomycota</taxon>
        <taxon>Agaricomycotina</taxon>
        <taxon>Agaricomycetes</taxon>
        <taxon>Agaricomycetidae</taxon>
        <taxon>Agaricales</taxon>
        <taxon>Agaricineae</taxon>
        <taxon>Strophariaceae</taxon>
        <taxon>Psilocybe</taxon>
    </lineage>
</organism>
<comment type="caution">
    <text evidence="1">The sequence shown here is derived from an EMBL/GenBank/DDBJ whole genome shotgun (WGS) entry which is preliminary data.</text>
</comment>
<proteinExistence type="predicted"/>
<keyword evidence="2" id="KW-1185">Reference proteome</keyword>